<dbReference type="Gene3D" id="3.40.50.1010">
    <property type="entry name" value="5'-nuclease"/>
    <property type="match status" value="1"/>
</dbReference>
<dbReference type="OrthoDB" id="5361617at2759"/>
<feature type="compositionally biased region" description="Polar residues" evidence="1">
    <location>
        <begin position="44"/>
        <end position="55"/>
    </location>
</feature>
<dbReference type="AlphaFoldDB" id="A0A139HJB3"/>
<gene>
    <name evidence="2" type="ORF">AC578_4187</name>
</gene>
<sequence length="507" mass="55487">MKAMPDTDTNTDTDTQPPPAAIPTATTTTIAKAKMRPRPRARPTSSHAAQTHTQTPRAPRPPALRPARRVFNCIVDDSALVAGVKRSTRNGIRQWVKHGQIRLFVPLHALEELSRQKNGKNKHSEDVRETLQWLDEATTNSPDVVTLQGADETYERWAQVERFAVPRTLFSENNHEHELDLVESNASYEDHAGTADKSEQPVKEAASSVASDLTRSLSPSSLRSMHSSASPVSPPTSPQKASISPVPQMASLSLAGTRPTSSSASVPQPLQPLFNYILWRVHQEVDPVAALESFIFLCNDPRKVSFAKGFDIKTKRLEQLREAISREDRDYKNRLALQNKESQNLGAQSQAPPQGKATDVELNEEEPLFKPPKAPAAMLQKHQSNIIDPNDFSRGGQAQQTIKTVQADLPPPSFRASHVNHRGSPRGHQALPFAPRGSFRGRGNFRGAPRAHGGGLFHGRGGFNNGPVASTETATAASQIDPNSFTRPVSRGAPNSTRGSRKLWVPT</sequence>
<feature type="region of interest" description="Disordered" evidence="1">
    <location>
        <begin position="461"/>
        <end position="507"/>
    </location>
</feature>
<feature type="compositionally biased region" description="Low complexity" evidence="1">
    <location>
        <begin position="22"/>
        <end position="32"/>
    </location>
</feature>
<dbReference type="Proteomes" id="UP000070133">
    <property type="component" value="Unassembled WGS sequence"/>
</dbReference>
<dbReference type="EMBL" id="LFZN01000041">
    <property type="protein sequence ID" value="KXT02493.1"/>
    <property type="molecule type" value="Genomic_DNA"/>
</dbReference>
<dbReference type="STRING" id="321146.A0A139HJB3"/>
<comment type="caution">
    <text evidence="2">The sequence shown here is derived from an EMBL/GenBank/DDBJ whole genome shotgun (WGS) entry which is preliminary data.</text>
</comment>
<organism evidence="2 3">
    <name type="scientific">Pseudocercospora eumusae</name>
    <dbReference type="NCBI Taxonomy" id="321146"/>
    <lineage>
        <taxon>Eukaryota</taxon>
        <taxon>Fungi</taxon>
        <taxon>Dikarya</taxon>
        <taxon>Ascomycota</taxon>
        <taxon>Pezizomycotina</taxon>
        <taxon>Dothideomycetes</taxon>
        <taxon>Dothideomycetidae</taxon>
        <taxon>Mycosphaerellales</taxon>
        <taxon>Mycosphaerellaceae</taxon>
        <taxon>Pseudocercospora</taxon>
    </lineage>
</organism>
<feature type="compositionally biased region" description="Low complexity" evidence="1">
    <location>
        <begin position="1"/>
        <end position="15"/>
    </location>
</feature>
<feature type="compositionally biased region" description="Polar residues" evidence="1">
    <location>
        <begin position="467"/>
        <end position="498"/>
    </location>
</feature>
<feature type="compositionally biased region" description="Basic and acidic residues" evidence="1">
    <location>
        <begin position="189"/>
        <end position="202"/>
    </location>
</feature>
<proteinExistence type="predicted"/>
<accession>A0A139HJB3</accession>
<evidence type="ECO:0000256" key="1">
    <source>
        <dbReference type="SAM" id="MobiDB-lite"/>
    </source>
</evidence>
<reference evidence="2 3" key="1">
    <citation type="submission" date="2015-07" db="EMBL/GenBank/DDBJ databases">
        <title>Comparative genomics of the Sigatoka disease complex on banana suggests a link between parallel evolutionary changes in Pseudocercospora fijiensis and Pseudocercospora eumusae and increased virulence on the banana host.</title>
        <authorList>
            <person name="Chang T.-C."/>
            <person name="Salvucci A."/>
            <person name="Crous P.W."/>
            <person name="Stergiopoulos I."/>
        </authorList>
    </citation>
    <scope>NUCLEOTIDE SEQUENCE [LARGE SCALE GENOMIC DNA]</scope>
    <source>
        <strain evidence="2 3">CBS 114824</strain>
    </source>
</reference>
<evidence type="ECO:0000313" key="3">
    <source>
        <dbReference type="Proteomes" id="UP000070133"/>
    </source>
</evidence>
<keyword evidence="3" id="KW-1185">Reference proteome</keyword>
<feature type="compositionally biased region" description="Polar residues" evidence="1">
    <location>
        <begin position="339"/>
        <end position="352"/>
    </location>
</feature>
<protein>
    <submittedName>
        <fullName evidence="2">Uncharacterized protein</fullName>
    </submittedName>
</protein>
<name>A0A139HJB3_9PEZI</name>
<feature type="region of interest" description="Disordered" evidence="1">
    <location>
        <begin position="1"/>
        <end position="65"/>
    </location>
</feature>
<feature type="compositionally biased region" description="Low complexity" evidence="1">
    <location>
        <begin position="211"/>
        <end position="231"/>
    </location>
</feature>
<evidence type="ECO:0000313" key="2">
    <source>
        <dbReference type="EMBL" id="KXT02493.1"/>
    </source>
</evidence>
<feature type="region of interest" description="Disordered" evidence="1">
    <location>
        <begin position="339"/>
        <end position="362"/>
    </location>
</feature>
<feature type="region of interest" description="Disordered" evidence="1">
    <location>
        <begin position="189"/>
        <end position="266"/>
    </location>
</feature>